<feature type="compositionally biased region" description="Gly residues" evidence="1">
    <location>
        <begin position="19"/>
        <end position="28"/>
    </location>
</feature>
<dbReference type="PANTHER" id="PTHR36865:SF1">
    <property type="entry name" value="RIKEN CDNA 1700001O22 GENE"/>
    <property type="match status" value="1"/>
</dbReference>
<organism evidence="3 4">
    <name type="scientific">Vulpes vulpes</name>
    <name type="common">Red fox</name>
    <dbReference type="NCBI Taxonomy" id="9627"/>
    <lineage>
        <taxon>Eukaryota</taxon>
        <taxon>Metazoa</taxon>
        <taxon>Chordata</taxon>
        <taxon>Craniata</taxon>
        <taxon>Vertebrata</taxon>
        <taxon>Euteleostomi</taxon>
        <taxon>Mammalia</taxon>
        <taxon>Eutheria</taxon>
        <taxon>Laurasiatheria</taxon>
        <taxon>Carnivora</taxon>
        <taxon>Caniformia</taxon>
        <taxon>Canidae</taxon>
        <taxon>Vulpes</taxon>
    </lineage>
</organism>
<proteinExistence type="predicted"/>
<dbReference type="PANTHER" id="PTHR36865">
    <property type="entry name" value="RIKEN CDNA 1700001O22 GENE"/>
    <property type="match status" value="1"/>
</dbReference>
<feature type="domain" description="DUF4685" evidence="2">
    <location>
        <begin position="195"/>
        <end position="294"/>
    </location>
</feature>
<sequence>MPRRLPNPGAQQMAFKGLPGDGARGRGGPLLPSLPLPQLRAVSGAGVPDSWRASGVGGGGGGWWPSGSSYPEMGAGVGSPSPRLPALPTVAQRAAQNRTKLRSLLLPPLLLARAPREPAPPRARPGESEDPWRGAAWEAPDSLRGLLGELLPSRFREFLHQWRAERAGPPPASSASPPKRSVSEHCHNSPQCPHCSFLPDLRGQSSYFQDSLKKILLHQIPALGTLRKDRSQFTLKKGNHRSHNIQAPKLKTVLTHSSSGEGSGRCRRFCPFRVRFADETLRDTALRYWERNCAGGSALSLDFHGGVTGLPIMGKKAHLGLQQEGPEGTGEPQVAMETGFCPALPAREGGGESGGARAPPGRDLTGALSPPVQQSNIENGIATRSSTSERVSGSVGRWLESLPKALSPRAQEKAMASVSLFCWECPGLPTQEPQSHLSEDAFMNSLPFIPRASTQRQQGDLKTLLDTDHILEPVGKSRCSWSQKLESFLPSLVLHTVLKRGRPKGYRLLLPSTKSQQAPG</sequence>
<dbReference type="Proteomes" id="UP001652641">
    <property type="component" value="Chromosome 2"/>
</dbReference>
<dbReference type="InterPro" id="IPR032756">
    <property type="entry name" value="DUF4685"/>
</dbReference>
<feature type="region of interest" description="Disordered" evidence="1">
    <location>
        <begin position="1"/>
        <end position="35"/>
    </location>
</feature>
<feature type="region of interest" description="Disordered" evidence="1">
    <location>
        <begin position="115"/>
        <end position="134"/>
    </location>
</feature>
<dbReference type="GeneID" id="112927821"/>
<dbReference type="Pfam" id="PF15737">
    <property type="entry name" value="DUF4685"/>
    <property type="match status" value="1"/>
</dbReference>
<reference evidence="3" key="1">
    <citation type="submission" date="2025-05" db="UniProtKB">
        <authorList>
            <consortium name="RefSeq"/>
        </authorList>
    </citation>
    <scope>NUCLEOTIDE SEQUENCE [LARGE SCALE GENOMIC DNA]</scope>
</reference>
<feature type="region of interest" description="Disordered" evidence="1">
    <location>
        <begin position="166"/>
        <end position="186"/>
    </location>
</feature>
<accession>A0ABM4ZEI6</accession>
<gene>
    <name evidence="4" type="primary">C2H9orf50</name>
</gene>
<evidence type="ECO:0000256" key="1">
    <source>
        <dbReference type="SAM" id="MobiDB-lite"/>
    </source>
</evidence>
<evidence type="ECO:0000259" key="2">
    <source>
        <dbReference type="Pfam" id="PF15737"/>
    </source>
</evidence>
<feature type="region of interest" description="Disordered" evidence="1">
    <location>
        <begin position="345"/>
        <end position="393"/>
    </location>
</feature>
<protein>
    <submittedName>
        <fullName evidence="4">Uncharacterized protein C9orf50 homolog</fullName>
    </submittedName>
</protein>
<dbReference type="RefSeq" id="XP_072600944.1">
    <property type="nucleotide sequence ID" value="XM_072744843.1"/>
</dbReference>
<name>A0ABM4ZEI6_VULVU</name>
<evidence type="ECO:0000313" key="4">
    <source>
        <dbReference type="RefSeq" id="XP_072600944.1"/>
    </source>
</evidence>
<feature type="compositionally biased region" description="Polar residues" evidence="1">
    <location>
        <begin position="371"/>
        <end position="391"/>
    </location>
</feature>
<evidence type="ECO:0000313" key="3">
    <source>
        <dbReference type="Proteomes" id="UP001652641"/>
    </source>
</evidence>
<reference evidence="4" key="2">
    <citation type="submission" date="2025-08" db="UniProtKB">
        <authorList>
            <consortium name="RefSeq"/>
        </authorList>
    </citation>
    <scope>IDENTIFICATION</scope>
    <source>
        <tissue evidence="4">Cell line</tissue>
    </source>
</reference>
<keyword evidence="3" id="KW-1185">Reference proteome</keyword>